<dbReference type="InterPro" id="IPR011032">
    <property type="entry name" value="GroES-like_sf"/>
</dbReference>
<evidence type="ECO:0000256" key="4">
    <source>
        <dbReference type="ARBA" id="ARBA00023002"/>
    </source>
</evidence>
<evidence type="ECO:0000313" key="7">
    <source>
        <dbReference type="EMBL" id="ELU40279.1"/>
    </source>
</evidence>
<keyword evidence="8" id="KW-1185">Reference proteome</keyword>
<dbReference type="HOGENOM" id="CLU_1696688_0_0_1"/>
<keyword evidence="5" id="KW-0520">NAD</keyword>
<dbReference type="EMBL" id="AFRT01001466">
    <property type="protein sequence ID" value="ELU40279.1"/>
    <property type="molecule type" value="Genomic_DNA"/>
</dbReference>
<dbReference type="Pfam" id="PF08240">
    <property type="entry name" value="ADH_N"/>
    <property type="match status" value="1"/>
</dbReference>
<proteinExistence type="predicted"/>
<protein>
    <submittedName>
        <fullName evidence="7">Alcohol dehydrogenase groES-like domain-containing protein</fullName>
    </submittedName>
</protein>
<dbReference type="GO" id="GO:0005737">
    <property type="term" value="C:cytoplasm"/>
    <property type="evidence" value="ECO:0007669"/>
    <property type="project" value="TreeGrafter"/>
</dbReference>
<keyword evidence="4" id="KW-0560">Oxidoreductase</keyword>
<dbReference type="InterPro" id="IPR013154">
    <property type="entry name" value="ADH-like_N"/>
</dbReference>
<comment type="cofactor">
    <cofactor evidence="1">
        <name>Zn(2+)</name>
        <dbReference type="ChEBI" id="CHEBI:29105"/>
    </cofactor>
</comment>
<gene>
    <name evidence="7" type="ORF">AG1IA_05691</name>
</gene>
<keyword evidence="2" id="KW-0479">Metal-binding</keyword>
<reference evidence="7 8" key="1">
    <citation type="journal article" date="2013" name="Nat. Commun.">
        <title>The evolution and pathogenic mechanisms of the rice sheath blight pathogen.</title>
        <authorList>
            <person name="Zheng A."/>
            <person name="Lin R."/>
            <person name="Xu L."/>
            <person name="Qin P."/>
            <person name="Tang C."/>
            <person name="Ai P."/>
            <person name="Zhang D."/>
            <person name="Liu Y."/>
            <person name="Sun Z."/>
            <person name="Feng H."/>
            <person name="Wang Y."/>
            <person name="Chen Y."/>
            <person name="Liang X."/>
            <person name="Fu R."/>
            <person name="Li Q."/>
            <person name="Zhang J."/>
            <person name="Yu X."/>
            <person name="Xie Z."/>
            <person name="Ding L."/>
            <person name="Guan P."/>
            <person name="Tang J."/>
            <person name="Liang Y."/>
            <person name="Wang S."/>
            <person name="Deng Q."/>
            <person name="Li S."/>
            <person name="Zhu J."/>
            <person name="Wang L."/>
            <person name="Liu H."/>
            <person name="Li P."/>
        </authorList>
    </citation>
    <scope>NUCLEOTIDE SEQUENCE [LARGE SCALE GENOMIC DNA]</scope>
    <source>
        <strain evidence="8">AG-1 IA</strain>
    </source>
</reference>
<organism evidence="7 8">
    <name type="scientific">Thanatephorus cucumeris (strain AG1-IA)</name>
    <name type="common">Rice sheath blight fungus</name>
    <name type="synonym">Rhizoctonia solani</name>
    <dbReference type="NCBI Taxonomy" id="983506"/>
    <lineage>
        <taxon>Eukaryota</taxon>
        <taxon>Fungi</taxon>
        <taxon>Dikarya</taxon>
        <taxon>Basidiomycota</taxon>
        <taxon>Agaricomycotina</taxon>
        <taxon>Agaricomycetes</taxon>
        <taxon>Cantharellales</taxon>
        <taxon>Ceratobasidiaceae</taxon>
        <taxon>Rhizoctonia</taxon>
        <taxon>Rhizoctonia solani AG-1</taxon>
    </lineage>
</organism>
<dbReference type="PANTHER" id="PTHR42940">
    <property type="entry name" value="ALCOHOL DEHYDROGENASE 1-RELATED"/>
    <property type="match status" value="1"/>
</dbReference>
<dbReference type="GO" id="GO:0004022">
    <property type="term" value="F:alcohol dehydrogenase (NAD+) activity"/>
    <property type="evidence" value="ECO:0007669"/>
    <property type="project" value="TreeGrafter"/>
</dbReference>
<dbReference type="STRING" id="983506.L8WVD9"/>
<evidence type="ECO:0000256" key="3">
    <source>
        <dbReference type="ARBA" id="ARBA00022833"/>
    </source>
</evidence>
<dbReference type="Gene3D" id="3.90.180.10">
    <property type="entry name" value="Medium-chain alcohol dehydrogenases, catalytic domain"/>
    <property type="match status" value="1"/>
</dbReference>
<dbReference type="Proteomes" id="UP000011668">
    <property type="component" value="Unassembled WGS sequence"/>
</dbReference>
<evidence type="ECO:0000259" key="6">
    <source>
        <dbReference type="Pfam" id="PF08240"/>
    </source>
</evidence>
<keyword evidence="3" id="KW-0862">Zinc</keyword>
<dbReference type="OrthoDB" id="1879366at2759"/>
<dbReference type="SUPFAM" id="SSF50129">
    <property type="entry name" value="GroES-like"/>
    <property type="match status" value="1"/>
</dbReference>
<evidence type="ECO:0000313" key="8">
    <source>
        <dbReference type="Proteomes" id="UP000011668"/>
    </source>
</evidence>
<sequence length="155" mass="16053">MAADVRDPGFVVAVGKGTSAPIKVGQAVGIKWLATSCLSCEACARGKNESVCPDAQCSGYTVDGSFQQYAVSYAAHVTPIPECMRYPIALDLAAPILCAGVTVFKAIKQAGTQPGDIIVISGAGGGLAPTAGNRPPCHPVCDKRLWIASYCFRYG</sequence>
<dbReference type="AlphaFoldDB" id="L8WVD9"/>
<evidence type="ECO:0000256" key="5">
    <source>
        <dbReference type="ARBA" id="ARBA00023027"/>
    </source>
</evidence>
<dbReference type="GO" id="GO:0046872">
    <property type="term" value="F:metal ion binding"/>
    <property type="evidence" value="ECO:0007669"/>
    <property type="project" value="UniProtKB-KW"/>
</dbReference>
<feature type="domain" description="Alcohol dehydrogenase-like N-terminal" evidence="6">
    <location>
        <begin position="9"/>
        <end position="82"/>
    </location>
</feature>
<accession>L8WVD9</accession>
<evidence type="ECO:0000256" key="1">
    <source>
        <dbReference type="ARBA" id="ARBA00001947"/>
    </source>
</evidence>
<dbReference type="Gene3D" id="3.40.50.720">
    <property type="entry name" value="NAD(P)-binding Rossmann-like Domain"/>
    <property type="match status" value="1"/>
</dbReference>
<name>L8WVD9_THACA</name>
<comment type="caution">
    <text evidence="7">The sequence shown here is derived from an EMBL/GenBank/DDBJ whole genome shotgun (WGS) entry which is preliminary data.</text>
</comment>
<evidence type="ECO:0000256" key="2">
    <source>
        <dbReference type="ARBA" id="ARBA00022723"/>
    </source>
</evidence>
<dbReference type="PANTHER" id="PTHR42940:SF3">
    <property type="entry name" value="ALCOHOL DEHYDROGENASE 1-RELATED"/>
    <property type="match status" value="1"/>
</dbReference>